<dbReference type="InterPro" id="IPR003604">
    <property type="entry name" value="Matrin/U1-like-C_Znf_C2H2"/>
</dbReference>
<dbReference type="Pfam" id="PF12756">
    <property type="entry name" value="zf-C2H2_2"/>
    <property type="match status" value="1"/>
</dbReference>
<comment type="similarity">
    <text evidence="8">Belongs to the REI1 family.</text>
</comment>
<dbReference type="PANTHER" id="PTHR13182:SF8">
    <property type="entry name" value="CYTOPLASMIC 60S SUBUNIT BIOGENESIS FACTOR ZNF622"/>
    <property type="match status" value="1"/>
</dbReference>
<evidence type="ECO:0000259" key="9">
    <source>
        <dbReference type="PROSITE" id="PS00028"/>
    </source>
</evidence>
<dbReference type="InterPro" id="IPR022755">
    <property type="entry name" value="Znf_C2H2_jaz"/>
</dbReference>
<keyword evidence="4" id="KW-0479">Metal-binding</keyword>
<keyword evidence="7" id="KW-0862">Zinc</keyword>
<keyword evidence="5" id="KW-0677">Repeat</keyword>
<dbReference type="SMART" id="SM00451">
    <property type="entry name" value="ZnF_U1"/>
    <property type="match status" value="2"/>
</dbReference>
<name>A0AAV2N0X2_9HYME</name>
<dbReference type="InterPro" id="IPR013087">
    <property type="entry name" value="Znf_C2H2_type"/>
</dbReference>
<dbReference type="GO" id="GO:0008270">
    <property type="term" value="F:zinc ion binding"/>
    <property type="evidence" value="ECO:0007669"/>
    <property type="project" value="UniProtKB-KW"/>
</dbReference>
<keyword evidence="3" id="KW-0690">Ribosome biogenesis</keyword>
<evidence type="ECO:0000256" key="1">
    <source>
        <dbReference type="ARBA" id="ARBA00004496"/>
    </source>
</evidence>
<dbReference type="GO" id="GO:0005737">
    <property type="term" value="C:cytoplasm"/>
    <property type="evidence" value="ECO:0007669"/>
    <property type="project" value="UniProtKB-SubCell"/>
</dbReference>
<keyword evidence="6" id="KW-0863">Zinc-finger</keyword>
<evidence type="ECO:0000256" key="4">
    <source>
        <dbReference type="ARBA" id="ARBA00022723"/>
    </source>
</evidence>
<comment type="subcellular location">
    <subcellularLocation>
        <location evidence="1">Cytoplasm</location>
    </subcellularLocation>
</comment>
<dbReference type="GO" id="GO:0003676">
    <property type="term" value="F:nucleic acid binding"/>
    <property type="evidence" value="ECO:0007669"/>
    <property type="project" value="InterPro"/>
</dbReference>
<dbReference type="InterPro" id="IPR040025">
    <property type="entry name" value="Znf622/Rei1/Reh1"/>
</dbReference>
<dbReference type="Gene3D" id="3.30.160.60">
    <property type="entry name" value="Classic Zinc Finger"/>
    <property type="match status" value="1"/>
</dbReference>
<organism evidence="10 11">
    <name type="scientific">Lasius platythorax</name>
    <dbReference type="NCBI Taxonomy" id="488582"/>
    <lineage>
        <taxon>Eukaryota</taxon>
        <taxon>Metazoa</taxon>
        <taxon>Ecdysozoa</taxon>
        <taxon>Arthropoda</taxon>
        <taxon>Hexapoda</taxon>
        <taxon>Insecta</taxon>
        <taxon>Pterygota</taxon>
        <taxon>Neoptera</taxon>
        <taxon>Endopterygota</taxon>
        <taxon>Hymenoptera</taxon>
        <taxon>Apocrita</taxon>
        <taxon>Aculeata</taxon>
        <taxon>Formicoidea</taxon>
        <taxon>Formicidae</taxon>
        <taxon>Formicinae</taxon>
        <taxon>Lasius</taxon>
        <taxon>Lasius</taxon>
    </lineage>
</organism>
<feature type="domain" description="C2H2-type" evidence="9">
    <location>
        <begin position="19"/>
        <end position="41"/>
    </location>
</feature>
<dbReference type="InterPro" id="IPR041661">
    <property type="entry name" value="ZN622/Rei1/Reh1_Znf-C2H2"/>
</dbReference>
<dbReference type="PROSITE" id="PS00028">
    <property type="entry name" value="ZINC_FINGER_C2H2_1"/>
    <property type="match status" value="2"/>
</dbReference>
<sequence>MYTMANIHLVPEPIKDFTCITCHIMFTNSEAHKVHYKSEWHRYNLHRKVSELPPITLEAFEQKSTVYRTGDTDKDKDKEKKNQKCKMCRKKFGSEKQYSNHLVSKNHKKKMEEKNKDAVFSKNPTNTENEMEIDTDSDVESLNSEEWLDDLENPIERNDCLFCDHHSRSITRNLKHMMVEHSFFVPDLEYCIDQRGLLTYLGQKIYSEYTCLWCNNSGRQLQSVEAVRSHMIDKGHCRMLFEGETLLEYMRFYDYSLSYPDAKDADPDSEPPKTVLDVEGYELKLPSGKVIGHRALMRYYKQNLGLEPVTRTKKSEEKLRKLLMQYRALGDANMQMEAAQRRARDVQYLQRVQTKYSTQLQFKQNKLQKHFRKQSNY</sequence>
<proteinExistence type="inferred from homology"/>
<keyword evidence="11" id="KW-1185">Reference proteome</keyword>
<evidence type="ECO:0000256" key="2">
    <source>
        <dbReference type="ARBA" id="ARBA00022490"/>
    </source>
</evidence>
<dbReference type="Proteomes" id="UP001497644">
    <property type="component" value="Chromosome 1"/>
</dbReference>
<dbReference type="EMBL" id="OZ034824">
    <property type="protein sequence ID" value="CAL1673203.1"/>
    <property type="molecule type" value="Genomic_DNA"/>
</dbReference>
<evidence type="ECO:0000313" key="10">
    <source>
        <dbReference type="EMBL" id="CAL1673203.1"/>
    </source>
</evidence>
<protein>
    <recommendedName>
        <fullName evidence="9">C2H2-type domain-containing protein</fullName>
    </recommendedName>
</protein>
<dbReference type="PANTHER" id="PTHR13182">
    <property type="entry name" value="ZINC FINGER PROTEIN 622"/>
    <property type="match status" value="1"/>
</dbReference>
<evidence type="ECO:0000256" key="3">
    <source>
        <dbReference type="ARBA" id="ARBA00022517"/>
    </source>
</evidence>
<dbReference type="InterPro" id="IPR036236">
    <property type="entry name" value="Znf_C2H2_sf"/>
</dbReference>
<dbReference type="Pfam" id="PF12171">
    <property type="entry name" value="zf-C2H2_jaz"/>
    <property type="match status" value="1"/>
</dbReference>
<dbReference type="SUPFAM" id="SSF57667">
    <property type="entry name" value="beta-beta-alpha zinc fingers"/>
    <property type="match status" value="3"/>
</dbReference>
<evidence type="ECO:0000313" key="11">
    <source>
        <dbReference type="Proteomes" id="UP001497644"/>
    </source>
</evidence>
<evidence type="ECO:0000256" key="7">
    <source>
        <dbReference type="ARBA" id="ARBA00022833"/>
    </source>
</evidence>
<evidence type="ECO:0000256" key="8">
    <source>
        <dbReference type="ARBA" id="ARBA00034126"/>
    </source>
</evidence>
<evidence type="ECO:0000256" key="6">
    <source>
        <dbReference type="ARBA" id="ARBA00022771"/>
    </source>
</evidence>
<evidence type="ECO:0000256" key="5">
    <source>
        <dbReference type="ARBA" id="ARBA00022737"/>
    </source>
</evidence>
<dbReference type="AlphaFoldDB" id="A0AAV2N0X2"/>
<dbReference type="GO" id="GO:0030687">
    <property type="term" value="C:preribosome, large subunit precursor"/>
    <property type="evidence" value="ECO:0007669"/>
    <property type="project" value="TreeGrafter"/>
</dbReference>
<feature type="domain" description="C2H2-type" evidence="9">
    <location>
        <begin position="85"/>
        <end position="107"/>
    </location>
</feature>
<reference evidence="10 11" key="1">
    <citation type="submission" date="2024-04" db="EMBL/GenBank/DDBJ databases">
        <authorList>
            <consortium name="Molecular Ecology Group"/>
        </authorList>
    </citation>
    <scope>NUCLEOTIDE SEQUENCE [LARGE SCALE GENOMIC DNA]</scope>
</reference>
<dbReference type="GO" id="GO:0042273">
    <property type="term" value="P:ribosomal large subunit biogenesis"/>
    <property type="evidence" value="ECO:0007669"/>
    <property type="project" value="TreeGrafter"/>
</dbReference>
<keyword evidence="2" id="KW-0963">Cytoplasm</keyword>
<gene>
    <name evidence="10" type="ORF">LPLAT_LOCUS148</name>
</gene>
<dbReference type="SMART" id="SM00355">
    <property type="entry name" value="ZnF_C2H2"/>
    <property type="match status" value="4"/>
</dbReference>
<accession>A0AAV2N0X2</accession>